<sequence>IIMNWLTREQVKEEVVKPALKRTADFDESKNWDSFDFSNFHGFHKWAFINEVSFLMNMKGYDIFLSVAKLDGRTIGQFIDYVVKKQRIPLNPPKSVVLS</sequence>
<feature type="non-terminal residue" evidence="1">
    <location>
        <position position="1"/>
    </location>
</feature>
<name>X1G5L1_9ZZZZ</name>
<dbReference type="AlphaFoldDB" id="X1G5L1"/>
<accession>X1G5L1</accession>
<proteinExistence type="predicted"/>
<gene>
    <name evidence="1" type="ORF">S03H2_11149</name>
</gene>
<organism evidence="1">
    <name type="scientific">marine sediment metagenome</name>
    <dbReference type="NCBI Taxonomy" id="412755"/>
    <lineage>
        <taxon>unclassified sequences</taxon>
        <taxon>metagenomes</taxon>
        <taxon>ecological metagenomes</taxon>
    </lineage>
</organism>
<dbReference type="EMBL" id="BARU01005696">
    <property type="protein sequence ID" value="GAH40115.1"/>
    <property type="molecule type" value="Genomic_DNA"/>
</dbReference>
<reference evidence="1" key="1">
    <citation type="journal article" date="2014" name="Front. Microbiol.">
        <title>High frequency of phylogenetically diverse reductive dehalogenase-homologous genes in deep subseafloor sedimentary metagenomes.</title>
        <authorList>
            <person name="Kawai M."/>
            <person name="Futagami T."/>
            <person name="Toyoda A."/>
            <person name="Takaki Y."/>
            <person name="Nishi S."/>
            <person name="Hori S."/>
            <person name="Arai W."/>
            <person name="Tsubouchi T."/>
            <person name="Morono Y."/>
            <person name="Uchiyama I."/>
            <person name="Ito T."/>
            <person name="Fujiyama A."/>
            <person name="Inagaki F."/>
            <person name="Takami H."/>
        </authorList>
    </citation>
    <scope>NUCLEOTIDE SEQUENCE</scope>
    <source>
        <strain evidence="1">Expedition CK06-06</strain>
    </source>
</reference>
<evidence type="ECO:0000313" key="1">
    <source>
        <dbReference type="EMBL" id="GAH40115.1"/>
    </source>
</evidence>
<protein>
    <submittedName>
        <fullName evidence="1">Uncharacterized protein</fullName>
    </submittedName>
</protein>
<comment type="caution">
    <text evidence="1">The sequence shown here is derived from an EMBL/GenBank/DDBJ whole genome shotgun (WGS) entry which is preliminary data.</text>
</comment>